<evidence type="ECO:0000313" key="18">
    <source>
        <dbReference type="EMBL" id="TIC58402.1"/>
    </source>
</evidence>
<dbReference type="Pfam" id="PF13499">
    <property type="entry name" value="EF-hand_7"/>
    <property type="match status" value="1"/>
</dbReference>
<dbReference type="Pfam" id="PF00153">
    <property type="entry name" value="Mito_carr"/>
    <property type="match status" value="3"/>
</dbReference>
<organism evidence="19 25">
    <name type="scientific">Wallemia mellicola</name>
    <dbReference type="NCBI Taxonomy" id="1708541"/>
    <lineage>
        <taxon>Eukaryota</taxon>
        <taxon>Fungi</taxon>
        <taxon>Dikarya</taxon>
        <taxon>Basidiomycota</taxon>
        <taxon>Wallemiomycotina</taxon>
        <taxon>Wallemiomycetes</taxon>
        <taxon>Wallemiales</taxon>
        <taxon>Wallemiaceae</taxon>
        <taxon>Wallemia</taxon>
    </lineage>
</organism>
<comment type="caution">
    <text evidence="19">The sequence shown here is derived from an EMBL/GenBank/DDBJ whole genome shotgun (WGS) entry which is preliminary data.</text>
</comment>
<evidence type="ECO:0000313" key="16">
    <source>
        <dbReference type="EMBL" id="TIB99291.1"/>
    </source>
</evidence>
<feature type="domain" description="EF-hand" evidence="15">
    <location>
        <begin position="114"/>
        <end position="149"/>
    </location>
</feature>
<dbReference type="InterPro" id="IPR011992">
    <property type="entry name" value="EF-hand-dom_pair"/>
</dbReference>
<keyword evidence="5" id="KW-0479">Metal-binding</keyword>
<comment type="subcellular location">
    <subcellularLocation>
        <location evidence="1">Mitochondrion inner membrane</location>
        <topology evidence="1">Multi-pass membrane protein</topology>
    </subcellularLocation>
</comment>
<comment type="similarity">
    <text evidence="2 13">Belongs to the mitochondrial carrier (TC 2.A.29) family.</text>
</comment>
<feature type="repeat" description="Solcar" evidence="12">
    <location>
        <begin position="248"/>
        <end position="338"/>
    </location>
</feature>
<dbReference type="AlphaFoldDB" id="A0A4T0Q5K6"/>
<evidence type="ECO:0000256" key="8">
    <source>
        <dbReference type="ARBA" id="ARBA00022837"/>
    </source>
</evidence>
<evidence type="ECO:0000256" key="10">
    <source>
        <dbReference type="ARBA" id="ARBA00023128"/>
    </source>
</evidence>
<evidence type="ECO:0000256" key="5">
    <source>
        <dbReference type="ARBA" id="ARBA00022723"/>
    </source>
</evidence>
<dbReference type="PROSITE" id="PS50920">
    <property type="entry name" value="SOLCAR"/>
    <property type="match status" value="3"/>
</dbReference>
<dbReference type="InterPro" id="IPR002067">
    <property type="entry name" value="MCP"/>
</dbReference>
<dbReference type="InterPro" id="IPR018108">
    <property type="entry name" value="MCP_transmembrane"/>
</dbReference>
<dbReference type="Proteomes" id="UP000305362">
    <property type="component" value="Unassembled WGS sequence"/>
</dbReference>
<evidence type="ECO:0000313" key="19">
    <source>
        <dbReference type="EMBL" id="TIC64343.1"/>
    </source>
</evidence>
<evidence type="ECO:0000256" key="2">
    <source>
        <dbReference type="ARBA" id="ARBA00006375"/>
    </source>
</evidence>
<dbReference type="GO" id="GO:0005509">
    <property type="term" value="F:calcium ion binding"/>
    <property type="evidence" value="ECO:0007669"/>
    <property type="project" value="InterPro"/>
</dbReference>
<keyword evidence="3 13" id="KW-0813">Transport</keyword>
<name>A0A4T0Q5K6_9BASI</name>
<dbReference type="InterPro" id="IPR002048">
    <property type="entry name" value="EF_hand_dom"/>
</dbReference>
<dbReference type="GO" id="GO:0005743">
    <property type="term" value="C:mitochondrial inner membrane"/>
    <property type="evidence" value="ECO:0007669"/>
    <property type="project" value="UniProtKB-SubCell"/>
</dbReference>
<keyword evidence="4 12" id="KW-0812">Transmembrane</keyword>
<feature type="repeat" description="Solcar" evidence="12">
    <location>
        <begin position="448"/>
        <end position="537"/>
    </location>
</feature>
<keyword evidence="8" id="KW-0106">Calcium</keyword>
<dbReference type="InterPro" id="IPR023395">
    <property type="entry name" value="MCP_dom_sf"/>
</dbReference>
<reference evidence="21 22" key="1">
    <citation type="submission" date="2019-03" db="EMBL/GenBank/DDBJ databases">
        <title>Sequencing 25 genomes of Wallemia mellicola.</title>
        <authorList>
            <person name="Gostincar C."/>
        </authorList>
    </citation>
    <scope>NUCLEOTIDE SEQUENCE [LARGE SCALE GENOMIC DNA]</scope>
    <source>
        <strain evidence="16 23">EXF-1262</strain>
        <strain evidence="20 24">EXF-1274</strain>
        <strain evidence="18 21">EXF-1277</strain>
        <strain evidence="19 25">EXF-757</strain>
        <strain evidence="17 22">EXF-8738</strain>
    </source>
</reference>
<evidence type="ECO:0000256" key="14">
    <source>
        <dbReference type="SAM" id="MobiDB-lite"/>
    </source>
</evidence>
<dbReference type="PANTHER" id="PTHR24089">
    <property type="entry name" value="SOLUTE CARRIER FAMILY 25"/>
    <property type="match status" value="1"/>
</dbReference>
<evidence type="ECO:0000259" key="15">
    <source>
        <dbReference type="PROSITE" id="PS50222"/>
    </source>
</evidence>
<evidence type="ECO:0000256" key="13">
    <source>
        <dbReference type="RuleBase" id="RU000488"/>
    </source>
</evidence>
<keyword evidence="7" id="KW-0999">Mitochondrion inner membrane</keyword>
<keyword evidence="6" id="KW-0677">Repeat</keyword>
<evidence type="ECO:0000313" key="24">
    <source>
        <dbReference type="Proteomes" id="UP000309601"/>
    </source>
</evidence>
<dbReference type="PROSITE" id="PS50222">
    <property type="entry name" value="EF_HAND_2"/>
    <property type="match status" value="2"/>
</dbReference>
<dbReference type="Gene3D" id="1.10.238.10">
    <property type="entry name" value="EF-hand"/>
    <property type="match status" value="1"/>
</dbReference>
<feature type="repeat" description="Solcar" evidence="12">
    <location>
        <begin position="352"/>
        <end position="438"/>
    </location>
</feature>
<evidence type="ECO:0000256" key="7">
    <source>
        <dbReference type="ARBA" id="ARBA00022792"/>
    </source>
</evidence>
<evidence type="ECO:0000256" key="6">
    <source>
        <dbReference type="ARBA" id="ARBA00022737"/>
    </source>
</evidence>
<evidence type="ECO:0000256" key="11">
    <source>
        <dbReference type="ARBA" id="ARBA00023136"/>
    </source>
</evidence>
<dbReference type="CDD" id="cd00051">
    <property type="entry name" value="EFh"/>
    <property type="match status" value="1"/>
</dbReference>
<dbReference type="EMBL" id="SPRH01000031">
    <property type="protein sequence ID" value="TIB99291.1"/>
    <property type="molecule type" value="Genomic_DNA"/>
</dbReference>
<dbReference type="GO" id="GO:0055085">
    <property type="term" value="P:transmembrane transport"/>
    <property type="evidence" value="ECO:0007669"/>
    <property type="project" value="InterPro"/>
</dbReference>
<dbReference type="EMBL" id="SPRW01000020">
    <property type="protein sequence ID" value="TIC65570.1"/>
    <property type="molecule type" value="Genomic_DNA"/>
</dbReference>
<evidence type="ECO:0000256" key="4">
    <source>
        <dbReference type="ARBA" id="ARBA00022692"/>
    </source>
</evidence>
<keyword evidence="9" id="KW-1133">Transmembrane helix</keyword>
<dbReference type="SUPFAM" id="SSF103506">
    <property type="entry name" value="Mitochondrial carrier"/>
    <property type="match status" value="1"/>
</dbReference>
<dbReference type="EMBL" id="SPRX01000035">
    <property type="protein sequence ID" value="TIC64343.1"/>
    <property type="molecule type" value="Genomic_DNA"/>
</dbReference>
<protein>
    <recommendedName>
        <fullName evidence="15">EF-hand domain-containing protein</fullName>
    </recommendedName>
</protein>
<feature type="region of interest" description="Disordered" evidence="14">
    <location>
        <begin position="214"/>
        <end position="243"/>
    </location>
</feature>
<dbReference type="EMBL" id="SPRO01000029">
    <property type="protein sequence ID" value="TIC29263.1"/>
    <property type="molecule type" value="Genomic_DNA"/>
</dbReference>
<sequence length="540" mass="60505">MANYFYQIPPPPFPAHNPNHTISAYDRYHGTLDGSWRGGWGDRNAGTFSWKDPYLRVSSYSSNSLADFRRREGATARKERLRSVYNSLKSEDDKELKLLPSNISWYDFCQYVYRKEIELWNIYKDLDVNNDMKLDKEDLRLALLKAKITPNQSSFDDFFNSLDQDNKGVIEFADFRDYLLLLPQHPHISEIYRYYTLKSQSQLTSDADVIVSPDVSRDSSVDSHKEVEKEEEEEEEEDSCTSGLLGGSQAARFLLAGGIAGAVSRTATAPFDRLKVYLITTTKKTNMSGLAALYSAMQKIYHQGGGISAFWVGNGLNIVKIFPESAIKFLSYETAKRVFAKHWDKVDDQSEISGTSRFFAGGVGGITSQLSIYPIETTKTRMMTTASNTSKARVLHTMKDIYLKSGFTAFYRGLPAGLFGVFPYSAIDMSTFEALKIASMKYHQGEDPSNIELLACGSISGSIGATSVYPLNLLRTRLQASGTPAHPQIYKGFFDVLQKTYTIEGLRGFYRGLIPTLAKVVPAVSISYLCYENAKRSLGV</sequence>
<dbReference type="Gene3D" id="1.50.40.10">
    <property type="entry name" value="Mitochondrial carrier domain"/>
    <property type="match status" value="1"/>
</dbReference>
<dbReference type="Proteomes" id="UP000309601">
    <property type="component" value="Unassembled WGS sequence"/>
</dbReference>
<dbReference type="PRINTS" id="PR00926">
    <property type="entry name" value="MITOCARRIER"/>
</dbReference>
<dbReference type="SUPFAM" id="SSF47473">
    <property type="entry name" value="EF-hand"/>
    <property type="match status" value="1"/>
</dbReference>
<evidence type="ECO:0000256" key="1">
    <source>
        <dbReference type="ARBA" id="ARBA00004448"/>
    </source>
</evidence>
<dbReference type="Proteomes" id="UP000307169">
    <property type="component" value="Unassembled WGS sequence"/>
</dbReference>
<proteinExistence type="inferred from homology"/>
<evidence type="ECO:0000256" key="3">
    <source>
        <dbReference type="ARBA" id="ARBA00022448"/>
    </source>
</evidence>
<feature type="compositionally biased region" description="Basic and acidic residues" evidence="14">
    <location>
        <begin position="215"/>
        <end position="228"/>
    </location>
</feature>
<gene>
    <name evidence="19" type="ORF">E3Q01_02825</name>
    <name evidence="20" type="ORF">E3Q02_02152</name>
    <name evidence="18" type="ORF">E3Q03_04297</name>
    <name evidence="17" type="ORF">E3Q10_02682</name>
    <name evidence="16" type="ORF">E3Q17_02661</name>
</gene>
<evidence type="ECO:0000313" key="22">
    <source>
        <dbReference type="Proteomes" id="UP000305647"/>
    </source>
</evidence>
<dbReference type="FunFam" id="1.50.40.10:FF:000016">
    <property type="entry name" value="Solute carrier family 25 member 23"/>
    <property type="match status" value="1"/>
</dbReference>
<evidence type="ECO:0000313" key="20">
    <source>
        <dbReference type="EMBL" id="TIC65570.1"/>
    </source>
</evidence>
<evidence type="ECO:0000313" key="23">
    <source>
        <dbReference type="Proteomes" id="UP000307169"/>
    </source>
</evidence>
<evidence type="ECO:0000313" key="25">
    <source>
        <dbReference type="Proteomes" id="UP000310708"/>
    </source>
</evidence>
<keyword evidence="11 12" id="KW-0472">Membrane</keyword>
<evidence type="ECO:0000256" key="12">
    <source>
        <dbReference type="PROSITE-ProRule" id="PRU00282"/>
    </source>
</evidence>
<feature type="compositionally biased region" description="Acidic residues" evidence="14">
    <location>
        <begin position="229"/>
        <end position="239"/>
    </location>
</feature>
<feature type="domain" description="EF-hand" evidence="15">
    <location>
        <begin position="150"/>
        <end position="185"/>
    </location>
</feature>
<dbReference type="Proteomes" id="UP000305647">
    <property type="component" value="Unassembled WGS sequence"/>
</dbReference>
<dbReference type="OrthoDB" id="270584at2759"/>
<evidence type="ECO:0000313" key="17">
    <source>
        <dbReference type="EMBL" id="TIC29263.1"/>
    </source>
</evidence>
<dbReference type="Proteomes" id="UP000310708">
    <property type="component" value="Unassembled WGS sequence"/>
</dbReference>
<evidence type="ECO:0000313" key="21">
    <source>
        <dbReference type="Proteomes" id="UP000305362"/>
    </source>
</evidence>
<evidence type="ECO:0000256" key="9">
    <source>
        <dbReference type="ARBA" id="ARBA00022989"/>
    </source>
</evidence>
<keyword evidence="10" id="KW-0496">Mitochondrion</keyword>
<accession>A0A4T0Q5K6</accession>
<dbReference type="EMBL" id="SPRV01000092">
    <property type="protein sequence ID" value="TIC58402.1"/>
    <property type="molecule type" value="Genomic_DNA"/>
</dbReference>